<gene>
    <name evidence="2" type="ORF">QDQ28_05715</name>
</gene>
<comment type="caution">
    <text evidence="2">The sequence shown here is derived from an EMBL/GenBank/DDBJ whole genome shotgun (WGS) entry which is preliminary data.</text>
</comment>
<dbReference type="InterPro" id="IPR036291">
    <property type="entry name" value="NAD(P)-bd_dom_sf"/>
</dbReference>
<organism evidence="2 3">
    <name type="scientific">Clostridium perfringens</name>
    <dbReference type="NCBI Taxonomy" id="1502"/>
    <lineage>
        <taxon>Bacteria</taxon>
        <taxon>Bacillati</taxon>
        <taxon>Bacillota</taxon>
        <taxon>Clostridia</taxon>
        <taxon>Eubacteriales</taxon>
        <taxon>Clostridiaceae</taxon>
        <taxon>Clostridium</taxon>
    </lineage>
</organism>
<reference evidence="2" key="1">
    <citation type="submission" date="2023-04" db="EMBL/GenBank/DDBJ databases">
        <title>Epidemiological investigation of Clostridium perfringens isolated from cattle.</title>
        <authorList>
            <person name="Tian R."/>
        </authorList>
    </citation>
    <scope>NUCLEOTIDE SEQUENCE</scope>
    <source>
        <strain evidence="2">ZWCP172</strain>
    </source>
</reference>
<proteinExistence type="predicted"/>
<evidence type="ECO:0000313" key="3">
    <source>
        <dbReference type="Proteomes" id="UP001222958"/>
    </source>
</evidence>
<accession>A0AAP4A5T6</accession>
<name>A0AAP4A5T6_CLOPF</name>
<dbReference type="Proteomes" id="UP001222958">
    <property type="component" value="Unassembled WGS sequence"/>
</dbReference>
<dbReference type="RefSeq" id="WP_279857221.1">
    <property type="nucleotide sequence ID" value="NZ_JARVUX010000002.1"/>
</dbReference>
<dbReference type="SUPFAM" id="SSF51735">
    <property type="entry name" value="NAD(P)-binding Rossmann-fold domains"/>
    <property type="match status" value="1"/>
</dbReference>
<evidence type="ECO:0000256" key="1">
    <source>
        <dbReference type="SAM" id="Coils"/>
    </source>
</evidence>
<sequence length="679" mass="79145">MSKLLIVGRQNALIEAIAHKFSKEGFKIVIISNTFKDAKYRIFKESLDDREYGHIFKRNLFKCVIYLDYLEDIEKLNKLLKFSSHYKVSNFIRITDFIKDTDFNNIYVSLSNNICSVFRDYFTDSMKIASLRLPIIYGEGLVEDFIDKNIFMIMDNIIKEKNIIYDDTLKRRYIHVNDASEVAYLSFKYSLNDKYTIPSNNNLSFNDLSNILKGNIYDLNIDLDKNSSYDSTFTNNTKYNEKYSILKELPIIYERYKNSINEKNNLKSNKYKKLKRILKNSKPYVENIVLFIIVCFISKMISPGDSIFSVVDIKLIYIIVIGILYGSKQSLIATFLSCTLLIGQSLNRGISIVSLLVLNESLIQLLTYVLVGIYIGYVSDFKNVQIKSLKNENKKHEEEYDFLEDLYNKTYDEKKELEEKVISSKDSFGKIYSVVKELDSLQPQYILKSAIDILEEFLDSKRIAIYTFKNNFLRLNVKSNNEDFKPTNSIDFNKLNLIKNHIQEGEIFINKGLDLSIPMMVAPIKKENKIIAIIMIEELEFSKMNLYYENLFRVVSNLIESSVIRAYDYEELTSKERYINNTIFLNENSFKKILKTKETAKFEKKLDYTLLKVDNVFNLELLSQIIKSSIRETDFAGIIANNIYILLLNTEKEESSIPINRLKSKGVNAEVVEEVLTYA</sequence>
<evidence type="ECO:0000313" key="2">
    <source>
        <dbReference type="EMBL" id="MDH2335680.1"/>
    </source>
</evidence>
<dbReference type="Gene3D" id="3.40.50.720">
    <property type="entry name" value="NAD(P)-binding Rossmann-like Domain"/>
    <property type="match status" value="1"/>
</dbReference>
<dbReference type="AlphaFoldDB" id="A0AAP4A5T6"/>
<dbReference type="EMBL" id="JARVUX010000002">
    <property type="protein sequence ID" value="MDH2335680.1"/>
    <property type="molecule type" value="Genomic_DNA"/>
</dbReference>
<feature type="coiled-coil region" evidence="1">
    <location>
        <begin position="379"/>
        <end position="420"/>
    </location>
</feature>
<protein>
    <submittedName>
        <fullName evidence="2">NAD(P)-dependent oxidoreductase</fullName>
    </submittedName>
</protein>
<keyword evidence="1" id="KW-0175">Coiled coil</keyword>